<evidence type="ECO:0000313" key="3">
    <source>
        <dbReference type="EMBL" id="ODV61864.1"/>
    </source>
</evidence>
<feature type="compositionally biased region" description="Basic and acidic residues" evidence="1">
    <location>
        <begin position="320"/>
        <end position="331"/>
    </location>
</feature>
<evidence type="ECO:0000259" key="2">
    <source>
        <dbReference type="Pfam" id="PF11976"/>
    </source>
</evidence>
<gene>
    <name evidence="3" type="ORF">ASCRUDRAFT_80231</name>
</gene>
<dbReference type="Pfam" id="PF11976">
    <property type="entry name" value="Rad60-SLD"/>
    <property type="match status" value="1"/>
</dbReference>
<protein>
    <recommendedName>
        <fullName evidence="2">Rad60/SUMO-like domain-containing protein</fullName>
    </recommendedName>
</protein>
<reference evidence="4" key="1">
    <citation type="submission" date="2016-05" db="EMBL/GenBank/DDBJ databases">
        <title>Comparative genomics of biotechnologically important yeasts.</title>
        <authorList>
            <consortium name="DOE Joint Genome Institute"/>
            <person name="Riley R."/>
            <person name="Haridas S."/>
            <person name="Wolfe K.H."/>
            <person name="Lopes M.R."/>
            <person name="Hittinger C.T."/>
            <person name="Goker M."/>
            <person name="Salamov A."/>
            <person name="Wisecaver J."/>
            <person name="Long T.M."/>
            <person name="Aerts A.L."/>
            <person name="Barry K."/>
            <person name="Choi C."/>
            <person name="Clum A."/>
            <person name="Coughlan A.Y."/>
            <person name="Deshpande S."/>
            <person name="Douglass A.P."/>
            <person name="Hanson S.J."/>
            <person name="Klenk H.-P."/>
            <person name="Labutti K."/>
            <person name="Lapidus A."/>
            <person name="Lindquist E."/>
            <person name="Lipzen A."/>
            <person name="Meier-Kolthoff J.P."/>
            <person name="Ohm R.A."/>
            <person name="Otillar R.P."/>
            <person name="Pangilinan J."/>
            <person name="Peng Y."/>
            <person name="Rokas A."/>
            <person name="Rosa C.A."/>
            <person name="Scheuner C."/>
            <person name="Sibirny A.A."/>
            <person name="Slot J.C."/>
            <person name="Stielow J.B."/>
            <person name="Sun H."/>
            <person name="Kurtzman C.P."/>
            <person name="Blackwell M."/>
            <person name="Grigoriev I.V."/>
            <person name="Jeffries T.W."/>
        </authorList>
    </citation>
    <scope>NUCLEOTIDE SEQUENCE [LARGE SCALE GENOMIC DNA]</scope>
    <source>
        <strain evidence="4">DSM 1968</strain>
    </source>
</reference>
<keyword evidence="4" id="KW-1185">Reference proteome</keyword>
<feature type="domain" description="Rad60/SUMO-like" evidence="2">
    <location>
        <begin position="781"/>
        <end position="837"/>
    </location>
</feature>
<proteinExistence type="predicted"/>
<organism evidence="3 4">
    <name type="scientific">Ascoidea rubescens DSM 1968</name>
    <dbReference type="NCBI Taxonomy" id="1344418"/>
    <lineage>
        <taxon>Eukaryota</taxon>
        <taxon>Fungi</taxon>
        <taxon>Dikarya</taxon>
        <taxon>Ascomycota</taxon>
        <taxon>Saccharomycotina</taxon>
        <taxon>Saccharomycetes</taxon>
        <taxon>Ascoideaceae</taxon>
        <taxon>Ascoidea</taxon>
    </lineage>
</organism>
<feature type="compositionally biased region" description="Low complexity" evidence="1">
    <location>
        <begin position="94"/>
        <end position="119"/>
    </location>
</feature>
<dbReference type="InParanoid" id="A0A1D2VJQ8"/>
<feature type="compositionally biased region" description="Basic and acidic residues" evidence="1">
    <location>
        <begin position="120"/>
        <end position="130"/>
    </location>
</feature>
<dbReference type="RefSeq" id="XP_020048171.1">
    <property type="nucleotide sequence ID" value="XM_020194476.1"/>
</dbReference>
<sequence>MIQIQNFNDSNFIEFYFKGYRLFLTNDLTLSFLVNNFFFTKLFEIDVIIKNLSFLNSNSYISTFLIRYNQDECDDNQKPKEKANDNQNYTGNHTTITTNINTTTTTTTTTITNNNNNNKENNKTKNDDKSSYSNSKIQFKMPHHSKTKDITIRFKDVYLLNELIHQQKSNNSHQLANLSSNISPGYHNTLSDSFQHTFLLPISEVIDSSSNQETDNSHLYSTIIFKYHLNSFISFSNIMFDFLLRVFPNNSLYYLQNNLSKCVIFRNKNQKILNNLSDKFTILQISPTEIIEAKIEDFSQHYLTGNLVSTFNQKHQIQMDPKDTTTTKEEPPPIQSPKKADSHLTNEKIDIDISEEEYDDDDDDYEDDKINNKRKNRKRLRIVSDDESFENENADHRKLQTFCLVFFKLTTNITVTQIVSTHETIEEFLNTKIQDHINTFLSTEKISTQEGSNLIYKHKDVEIDVSKESTIQKLNINHYDIIDVFEKKSKQVISKEQLNLAHKKINQQLFSQVDSSSSNIEKSDDPESIKKHHPNSTKTKDLNQARSHKQNENSSDISLTKTKLNDTSSKVNNNSNEKQTSKIKNIQSQTPLHPANETVTTAGPNQVLSSNESKEHPTLPSKPAKSLQSNVNKNLNPFSRHSSPHDSHPFTFGLGNKSYEIANLNIISKNKPKSIPPWVPDKEKSSDRLFLNRSNYNQPSTVSATKNPFSADPRKSIFASSQNLFSKSNSPKVLHTPIIANPDKNANINHPIFSNDSKRLSNPNISNKKNTITYLSPSRVSVRLEVNKNAKIGTSLKDFCKKSHLNFQIMKIFFNGAEINQDFTPDELGLDNDDIINLKFFY</sequence>
<accession>A0A1D2VJQ8</accession>
<dbReference type="AlphaFoldDB" id="A0A1D2VJQ8"/>
<feature type="compositionally biased region" description="Acidic residues" evidence="1">
    <location>
        <begin position="352"/>
        <end position="367"/>
    </location>
</feature>
<dbReference type="OrthoDB" id="442921at2759"/>
<dbReference type="GeneID" id="30968112"/>
<feature type="region of interest" description="Disordered" evidence="1">
    <location>
        <begin position="76"/>
        <end position="144"/>
    </location>
</feature>
<dbReference type="SUPFAM" id="SSF54236">
    <property type="entry name" value="Ubiquitin-like"/>
    <property type="match status" value="1"/>
</dbReference>
<dbReference type="InterPro" id="IPR029071">
    <property type="entry name" value="Ubiquitin-like_domsf"/>
</dbReference>
<feature type="compositionally biased region" description="Polar residues" evidence="1">
    <location>
        <begin position="552"/>
        <end position="611"/>
    </location>
</feature>
<feature type="region of interest" description="Disordered" evidence="1">
    <location>
        <begin position="511"/>
        <end position="648"/>
    </location>
</feature>
<dbReference type="Proteomes" id="UP000095038">
    <property type="component" value="Unassembled WGS sequence"/>
</dbReference>
<evidence type="ECO:0000313" key="4">
    <source>
        <dbReference type="Proteomes" id="UP000095038"/>
    </source>
</evidence>
<dbReference type="Gene3D" id="3.10.20.90">
    <property type="entry name" value="Phosphatidylinositol 3-kinase Catalytic Subunit, Chain A, domain 1"/>
    <property type="match status" value="1"/>
</dbReference>
<dbReference type="InterPro" id="IPR022617">
    <property type="entry name" value="Rad60/SUMO-like_dom"/>
</dbReference>
<feature type="region of interest" description="Disordered" evidence="1">
    <location>
        <begin position="315"/>
        <end position="369"/>
    </location>
</feature>
<feature type="compositionally biased region" description="Basic and acidic residues" evidence="1">
    <location>
        <begin position="338"/>
        <end position="351"/>
    </location>
</feature>
<name>A0A1D2VJQ8_9ASCO</name>
<dbReference type="EMBL" id="KV454478">
    <property type="protein sequence ID" value="ODV61864.1"/>
    <property type="molecule type" value="Genomic_DNA"/>
</dbReference>
<evidence type="ECO:0000256" key="1">
    <source>
        <dbReference type="SAM" id="MobiDB-lite"/>
    </source>
</evidence>
<feature type="compositionally biased region" description="Polar residues" evidence="1">
    <location>
        <begin position="511"/>
        <end position="520"/>
    </location>
</feature>
<feature type="compositionally biased region" description="Polar residues" evidence="1">
    <location>
        <begin position="626"/>
        <end position="641"/>
    </location>
</feature>